<evidence type="ECO:0000256" key="1">
    <source>
        <dbReference type="SAM" id="MobiDB-lite"/>
    </source>
</evidence>
<feature type="transmembrane region" description="Helical" evidence="2">
    <location>
        <begin position="829"/>
        <end position="853"/>
    </location>
</feature>
<protein>
    <submittedName>
        <fullName evidence="3">Transmembrane protein, putative</fullName>
    </submittedName>
</protein>
<keyword evidence="4" id="KW-1185">Reference proteome</keyword>
<dbReference type="Proteomes" id="UP000051952">
    <property type="component" value="Unassembled WGS sequence"/>
</dbReference>
<evidence type="ECO:0000313" key="4">
    <source>
        <dbReference type="Proteomes" id="UP000051952"/>
    </source>
</evidence>
<feature type="compositionally biased region" description="Basic and acidic residues" evidence="1">
    <location>
        <begin position="1051"/>
        <end position="1062"/>
    </location>
</feature>
<feature type="transmembrane region" description="Helical" evidence="2">
    <location>
        <begin position="993"/>
        <end position="1010"/>
    </location>
</feature>
<keyword evidence="2" id="KW-0472">Membrane</keyword>
<feature type="transmembrane region" description="Helical" evidence="2">
    <location>
        <begin position="931"/>
        <end position="952"/>
    </location>
</feature>
<feature type="region of interest" description="Disordered" evidence="1">
    <location>
        <begin position="1051"/>
        <end position="1088"/>
    </location>
</feature>
<gene>
    <name evidence="3" type="ORF">BSAL_85765</name>
</gene>
<dbReference type="EMBL" id="CYKH01001023">
    <property type="protein sequence ID" value="CUG78447.1"/>
    <property type="molecule type" value="Genomic_DNA"/>
</dbReference>
<feature type="region of interest" description="Disordered" evidence="1">
    <location>
        <begin position="704"/>
        <end position="727"/>
    </location>
</feature>
<sequence>NTSVIHSTLDIVVDMTLTNFTRSMSPTHFRLTTEFSDCCARSIRFVVFSNSFLRIDYVAPGSGLFNAANDTSYLTDAARIFAVHSFLNVRTIVVDLRNSSIVLSCVCGARCGFVKYGELQRGMFSADVFSLSSIKTDGSTTSTDVVVQMYFATMSIAAPMTTTAVHVSSLYALSVVSVTISDSYVSVVGTGLYIANEARTNTLINMGMLYSASDIVITVYRTVQHVLHESGGCSAAAGCTLSLTGNFSSLNVSLHQVSLHADNIGGRVFPIQFLNGLVTFAVVSTVASLITFASLISTPTFYDSVNVIISNSTVDAAHVTSILPTTSSHSAIVSLVTAVNVFAHIASSSLTMQNVRVVRRNPRFDGDDNDDSSALIPESFTGARSNGTSSLNMLNPFSHFLATIRNDAFFFAIASAILGSGTIAVSNFTVNVSKCIVEYGLRLLPSAIDTPALLVLPNEANFSSFDFSESTLRLPLESEGVGALVGGYYSRSILYETRITMKFITAFSSVLLMIKSNILTAVFGPETLIFLTCFAVTVSAPSNRSELPSLVAIRENGSLHSVVVVSSELQPLFASTPSTLISIDGSHFSEFITVLTPSSSFDITSLPAAAGMVLLHLGCNTWNGHAMRRRHLQQSDPHLRPPLVAYSGDCHKVTSTALSKAATTSVNVAVYVSLLAEGSSSVAATTLQRTSTVLRLWQQCRQRGGGSSASLSYVPDDDDEDPPPFSELSDNPLGVSIPIEVQNLTYAAGAVVGNAVIVLLLGALLHVALHCKERCMIKQNPSFGIRLLFDVIPSTAFPGSLSDTLSTLLLPSVAACAAIMSSPSASVGLLLWGATMAVVWLAFPCFCALAVLWRGRRKRMFVLRGAKLRAAGAPIIAASLSSWVTFVTGSLQEWKVHPSCLHRGTKERHTARFLLQRLEPVFGRFVEGREWYFVVEWSISILSGAILGAAQMVSTDIACAAAQWGGGASISLSALQISMCLLLCPFSQRLEHWMAVLIGFCELLANALAISSKDDAADSVVTAAACIEVTVLIATILLQFVVQRLNERDTTHERAQIERDSSSTKSICCTATPPAGGGSRRTKTSQNRRDGAQSQLFYDLHFNRDAVLAGGKQNVEAHLQALIRLICVRCCECDEN</sequence>
<feature type="transmembrane region" description="Helical" evidence="2">
    <location>
        <begin position="1022"/>
        <end position="1042"/>
    </location>
</feature>
<reference evidence="4" key="1">
    <citation type="submission" date="2015-09" db="EMBL/GenBank/DDBJ databases">
        <authorList>
            <consortium name="Pathogen Informatics"/>
        </authorList>
    </citation>
    <scope>NUCLEOTIDE SEQUENCE [LARGE SCALE GENOMIC DNA]</scope>
    <source>
        <strain evidence="4">Lake Konstanz</strain>
    </source>
</reference>
<proteinExistence type="predicted"/>
<feature type="transmembrane region" description="Helical" evidence="2">
    <location>
        <begin position="273"/>
        <end position="296"/>
    </location>
</feature>
<feature type="transmembrane region" description="Helical" evidence="2">
    <location>
        <begin position="783"/>
        <end position="801"/>
    </location>
</feature>
<dbReference type="AlphaFoldDB" id="A0A0S4J4N1"/>
<keyword evidence="2" id="KW-1133">Transmembrane helix</keyword>
<feature type="transmembrane region" description="Helical" evidence="2">
    <location>
        <begin position="964"/>
        <end position="986"/>
    </location>
</feature>
<name>A0A0S4J4N1_BODSA</name>
<feature type="transmembrane region" description="Helical" evidence="2">
    <location>
        <begin position="408"/>
        <end position="428"/>
    </location>
</feature>
<evidence type="ECO:0000256" key="2">
    <source>
        <dbReference type="SAM" id="Phobius"/>
    </source>
</evidence>
<feature type="transmembrane region" description="Helical" evidence="2">
    <location>
        <begin position="746"/>
        <end position="771"/>
    </location>
</feature>
<accession>A0A0S4J4N1</accession>
<feature type="non-terminal residue" evidence="3">
    <location>
        <position position="1"/>
    </location>
</feature>
<keyword evidence="2 3" id="KW-0812">Transmembrane</keyword>
<dbReference type="VEuPathDB" id="TriTrypDB:BSAL_85765"/>
<evidence type="ECO:0000313" key="3">
    <source>
        <dbReference type="EMBL" id="CUG78447.1"/>
    </source>
</evidence>
<organism evidence="3 4">
    <name type="scientific">Bodo saltans</name>
    <name type="common">Flagellated protozoan</name>
    <dbReference type="NCBI Taxonomy" id="75058"/>
    <lineage>
        <taxon>Eukaryota</taxon>
        <taxon>Discoba</taxon>
        <taxon>Euglenozoa</taxon>
        <taxon>Kinetoplastea</taxon>
        <taxon>Metakinetoplastina</taxon>
        <taxon>Eubodonida</taxon>
        <taxon>Bodonidae</taxon>
        <taxon>Bodo</taxon>
    </lineage>
</organism>